<feature type="transmembrane region" description="Helical" evidence="1">
    <location>
        <begin position="27"/>
        <end position="48"/>
    </location>
</feature>
<proteinExistence type="predicted"/>
<sequence>MSGWWILPAVFGGSLIWVALYPMTSELVTILIFAITLAAVVAAIIALLRK</sequence>
<gene>
    <name evidence="2" type="ORF">DSM110277_02010</name>
</gene>
<evidence type="ECO:0000256" key="1">
    <source>
        <dbReference type="SAM" id="Phobius"/>
    </source>
</evidence>
<dbReference type="EMBL" id="CP084959">
    <property type="protein sequence ID" value="UOA23581.1"/>
    <property type="molecule type" value="Genomic_DNA"/>
</dbReference>
<dbReference type="Proteomes" id="UP000830781">
    <property type="component" value="Chromosome"/>
</dbReference>
<feature type="transmembrane region" description="Helical" evidence="1">
    <location>
        <begin position="5"/>
        <end position="21"/>
    </location>
</feature>
<evidence type="ECO:0000313" key="2">
    <source>
        <dbReference type="EMBL" id="UOA23581.1"/>
    </source>
</evidence>
<keyword evidence="1" id="KW-0472">Membrane</keyword>
<protein>
    <submittedName>
        <fullName evidence="2">Uncharacterized protein</fullName>
    </submittedName>
</protein>
<keyword evidence="1" id="KW-1133">Transmembrane helix</keyword>
<keyword evidence="3" id="KW-1185">Reference proteome</keyword>
<dbReference type="AlphaFoldDB" id="A0AAX3ADT0"/>
<organism evidence="2 3">
    <name type="scientific">Sulfitobacter pontiacus</name>
    <dbReference type="NCBI Taxonomy" id="60137"/>
    <lineage>
        <taxon>Bacteria</taxon>
        <taxon>Pseudomonadati</taxon>
        <taxon>Pseudomonadota</taxon>
        <taxon>Alphaproteobacteria</taxon>
        <taxon>Rhodobacterales</taxon>
        <taxon>Roseobacteraceae</taxon>
        <taxon>Sulfitobacter</taxon>
    </lineage>
</organism>
<accession>A0AAX3ADT0</accession>
<reference evidence="3" key="1">
    <citation type="journal article" date="2022" name="Microorganisms">
        <title>Beyond the ABCs#Discovery of Three New Plasmid Types in Rhodobacterales (RepQ, RepY, RepW).</title>
        <authorList>
            <person name="Freese H.M."/>
            <person name="Ringel V."/>
            <person name="Overmann J."/>
            <person name="Petersen J."/>
        </authorList>
    </citation>
    <scope>NUCLEOTIDE SEQUENCE [LARGE SCALE GENOMIC DNA]</scope>
    <source>
        <strain evidence="3">DSM 110277</strain>
    </source>
</reference>
<name>A0AAX3ADT0_9RHOB</name>
<evidence type="ECO:0000313" key="3">
    <source>
        <dbReference type="Proteomes" id="UP000830781"/>
    </source>
</evidence>
<keyword evidence="1" id="KW-0812">Transmembrane</keyword>
<dbReference type="RefSeq" id="WP_243250221.1">
    <property type="nucleotide sequence ID" value="NZ_CP084959.1"/>
</dbReference>